<dbReference type="InterPro" id="IPR052347">
    <property type="entry name" value="Isochorismatase_Nicotinamidase"/>
</dbReference>
<gene>
    <name evidence="9" type="ORF">NCTC12227_01629</name>
</gene>
<keyword evidence="4" id="KW-0378">Hydrolase</keyword>
<dbReference type="Pfam" id="PF00857">
    <property type="entry name" value="Isochorismatase"/>
    <property type="match status" value="1"/>
</dbReference>
<evidence type="ECO:0000256" key="4">
    <source>
        <dbReference type="ARBA" id="ARBA00022801"/>
    </source>
</evidence>
<dbReference type="PANTHER" id="PTHR11080:SF2">
    <property type="entry name" value="LD05707P"/>
    <property type="match status" value="1"/>
</dbReference>
<dbReference type="Gene3D" id="3.40.50.850">
    <property type="entry name" value="Isochorismatase-like"/>
    <property type="match status" value="1"/>
</dbReference>
<evidence type="ECO:0000256" key="2">
    <source>
        <dbReference type="ARBA" id="ARBA00022642"/>
    </source>
</evidence>
<evidence type="ECO:0000313" key="9">
    <source>
        <dbReference type="EMBL" id="VEJ21863.1"/>
    </source>
</evidence>
<protein>
    <recommendedName>
        <fullName evidence="6">nicotinamidase</fullName>
        <ecNumber evidence="6">3.5.1.19</ecNumber>
    </recommendedName>
    <alternativeName>
        <fullName evidence="7">Nicotinamide deamidase</fullName>
    </alternativeName>
</protein>
<evidence type="ECO:0000256" key="1">
    <source>
        <dbReference type="ARBA" id="ARBA00006336"/>
    </source>
</evidence>
<dbReference type="OrthoDB" id="9791276at2"/>
<comment type="similarity">
    <text evidence="1">Belongs to the isochorismatase family.</text>
</comment>
<dbReference type="Proteomes" id="UP000268229">
    <property type="component" value="Chromosome"/>
</dbReference>
<keyword evidence="10" id="KW-1185">Reference proteome</keyword>
<evidence type="ECO:0000256" key="5">
    <source>
        <dbReference type="ARBA" id="ARBA00037900"/>
    </source>
</evidence>
<dbReference type="EC" id="3.5.1.19" evidence="6"/>
<keyword evidence="3" id="KW-0479">Metal-binding</keyword>
<dbReference type="InterPro" id="IPR036380">
    <property type="entry name" value="Isochorismatase-like_sf"/>
</dbReference>
<comment type="pathway">
    <text evidence="5">Cofactor biosynthesis; nicotinate biosynthesis; nicotinate from nicotinamide: step 1/1.</text>
</comment>
<evidence type="ECO:0000256" key="3">
    <source>
        <dbReference type="ARBA" id="ARBA00022723"/>
    </source>
</evidence>
<dbReference type="PANTHER" id="PTHR11080">
    <property type="entry name" value="PYRAZINAMIDASE/NICOTINAMIDASE"/>
    <property type="match status" value="1"/>
</dbReference>
<dbReference type="GO" id="GO:0046872">
    <property type="term" value="F:metal ion binding"/>
    <property type="evidence" value="ECO:0007669"/>
    <property type="project" value="UniProtKB-KW"/>
</dbReference>
<dbReference type="GO" id="GO:0019363">
    <property type="term" value="P:pyridine nucleotide biosynthetic process"/>
    <property type="evidence" value="ECO:0007669"/>
    <property type="project" value="UniProtKB-KW"/>
</dbReference>
<name>A0A1X3CH70_9NEIS</name>
<proteinExistence type="inferred from homology"/>
<dbReference type="SUPFAM" id="SSF52499">
    <property type="entry name" value="Isochorismatase-like hydrolases"/>
    <property type="match status" value="1"/>
</dbReference>
<reference evidence="9 10" key="1">
    <citation type="submission" date="2018-12" db="EMBL/GenBank/DDBJ databases">
        <authorList>
            <consortium name="Pathogen Informatics"/>
        </authorList>
    </citation>
    <scope>NUCLEOTIDE SEQUENCE [LARGE SCALE GENOMIC DNA]</scope>
    <source>
        <strain evidence="9 10">NCTC12227</strain>
    </source>
</reference>
<accession>A0A1X3CH70</accession>
<dbReference type="GO" id="GO:0008936">
    <property type="term" value="F:nicotinamidase activity"/>
    <property type="evidence" value="ECO:0007669"/>
    <property type="project" value="UniProtKB-EC"/>
</dbReference>
<dbReference type="EMBL" id="LR134516">
    <property type="protein sequence ID" value="VEJ21863.1"/>
    <property type="molecule type" value="Genomic_DNA"/>
</dbReference>
<evidence type="ECO:0000256" key="6">
    <source>
        <dbReference type="ARBA" id="ARBA00039017"/>
    </source>
</evidence>
<evidence type="ECO:0000259" key="8">
    <source>
        <dbReference type="Pfam" id="PF00857"/>
    </source>
</evidence>
<dbReference type="KEGG" id="nani:NCTC12227_01629"/>
<feature type="domain" description="Isochorismatase-like" evidence="8">
    <location>
        <begin position="15"/>
        <end position="198"/>
    </location>
</feature>
<dbReference type="AlphaFoldDB" id="A0A1X3CH70"/>
<dbReference type="InterPro" id="IPR000868">
    <property type="entry name" value="Isochorismatase-like_dom"/>
</dbReference>
<dbReference type="STRING" id="326522.BWD08_10145"/>
<organism evidence="9 10">
    <name type="scientific">Neisseria animaloris</name>
    <dbReference type="NCBI Taxonomy" id="326522"/>
    <lineage>
        <taxon>Bacteria</taxon>
        <taxon>Pseudomonadati</taxon>
        <taxon>Pseudomonadota</taxon>
        <taxon>Betaproteobacteria</taxon>
        <taxon>Neisseriales</taxon>
        <taxon>Neisseriaceae</taxon>
        <taxon>Neisseria</taxon>
    </lineage>
</organism>
<evidence type="ECO:0000313" key="10">
    <source>
        <dbReference type="Proteomes" id="UP000268229"/>
    </source>
</evidence>
<keyword evidence="2" id="KW-0662">Pyridine nucleotide biosynthesis</keyword>
<sequence>MSIVAIDIHPQKTFSELCPDELPIPDALSIVPHLNRQAALADYRVITKDVHSDNAEWHIEHQNEYPALDKAQNWVNHAVLGSEGYENLPGLPASDSYDFLVHIGLENNVHTFGACFHDMAENISTGLIEWLQSRNASTLIVGGLATEYCVQATVLQLCWYGEWQVIVNLDACRSLNSAEASRAVQNMKKAGAIIVEHTDELAALLN</sequence>
<dbReference type="RefSeq" id="WP_085391169.1">
    <property type="nucleotide sequence ID" value="NZ_LR134440.1"/>
</dbReference>
<evidence type="ECO:0000256" key="7">
    <source>
        <dbReference type="ARBA" id="ARBA00043224"/>
    </source>
</evidence>